<comment type="caution">
    <text evidence="1">The sequence shown here is derived from an EMBL/GenBank/DDBJ whole genome shotgun (WGS) entry which is preliminary data.</text>
</comment>
<dbReference type="SUPFAM" id="SSF52047">
    <property type="entry name" value="RNI-like"/>
    <property type="match status" value="1"/>
</dbReference>
<dbReference type="InterPro" id="IPR032675">
    <property type="entry name" value="LRR_dom_sf"/>
</dbReference>
<dbReference type="Gene3D" id="3.80.10.10">
    <property type="entry name" value="Ribonuclease Inhibitor"/>
    <property type="match status" value="1"/>
</dbReference>
<gene>
    <name evidence="1" type="ORF">BCR35DRAFT_352566</name>
</gene>
<dbReference type="InterPro" id="IPR036047">
    <property type="entry name" value="F-box-like_dom_sf"/>
</dbReference>
<sequence length="409" mass="46584">MPPTLPTELILSILGFLTHERSVARCCRLSRAFLPLMRQRLYRDITFGETETSYPDFASGAGAEFGDWRHSPPLHVLNERSTRLYHSLCHNYYLSSLPRRVIIDTYQSADTERAALLDHLLEQCPYAESVALRSLGRGFCWAEGDHQQVMETIRRLLPRLKELRIEEWTSRSSEGKLEAFGRLEHLKSLRIDAMDAEHFKDNAPLQFHLQHLHIGDAIPPATLSFLTASSLPSLRDLTLTIDEYAYDLTSYSSLSSLSLRIALVDWDAQDEHEDLARNLSSTLATCPPSVTSIAIMDVGQTARLDVLDRTRVLDHLPPSLSRLDLGKTSLGTEYLLELFAKPSFLPSLSHIILGGWIETDFRSDHYLGVQRREEEERRAVERVFAERAKGGREVRVQWMEKPWSAADET</sequence>
<evidence type="ECO:0008006" key="3">
    <source>
        <dbReference type="Google" id="ProtNLM"/>
    </source>
</evidence>
<protein>
    <recommendedName>
        <fullName evidence="3">F-box domain-containing protein</fullName>
    </recommendedName>
</protein>
<accession>A0A1Y2F8K2</accession>
<name>A0A1Y2F8K2_9BASI</name>
<dbReference type="InParanoid" id="A0A1Y2F8K2"/>
<keyword evidence="2" id="KW-1185">Reference proteome</keyword>
<evidence type="ECO:0000313" key="1">
    <source>
        <dbReference type="EMBL" id="ORY80242.1"/>
    </source>
</evidence>
<reference evidence="1 2" key="1">
    <citation type="submission" date="2016-07" db="EMBL/GenBank/DDBJ databases">
        <title>Pervasive Adenine N6-methylation of Active Genes in Fungi.</title>
        <authorList>
            <consortium name="DOE Joint Genome Institute"/>
            <person name="Mondo S.J."/>
            <person name="Dannebaum R.O."/>
            <person name="Kuo R.C."/>
            <person name="Labutti K."/>
            <person name="Haridas S."/>
            <person name="Kuo A."/>
            <person name="Salamov A."/>
            <person name="Ahrendt S.R."/>
            <person name="Lipzen A."/>
            <person name="Sullivan W."/>
            <person name="Andreopoulos W.B."/>
            <person name="Clum A."/>
            <person name="Lindquist E."/>
            <person name="Daum C."/>
            <person name="Ramamoorthy G.K."/>
            <person name="Gryganskyi A."/>
            <person name="Culley D."/>
            <person name="Magnuson J.K."/>
            <person name="James T.Y."/>
            <person name="O'Malley M.A."/>
            <person name="Stajich J.E."/>
            <person name="Spatafora J.W."/>
            <person name="Visel A."/>
            <person name="Grigoriev I.V."/>
        </authorList>
    </citation>
    <scope>NUCLEOTIDE SEQUENCE [LARGE SCALE GENOMIC DNA]</scope>
    <source>
        <strain evidence="1 2">62-1032</strain>
    </source>
</reference>
<proteinExistence type="predicted"/>
<dbReference type="SUPFAM" id="SSF81383">
    <property type="entry name" value="F-box domain"/>
    <property type="match status" value="1"/>
</dbReference>
<organism evidence="1 2">
    <name type="scientific">Leucosporidium creatinivorum</name>
    <dbReference type="NCBI Taxonomy" id="106004"/>
    <lineage>
        <taxon>Eukaryota</taxon>
        <taxon>Fungi</taxon>
        <taxon>Dikarya</taxon>
        <taxon>Basidiomycota</taxon>
        <taxon>Pucciniomycotina</taxon>
        <taxon>Microbotryomycetes</taxon>
        <taxon>Leucosporidiales</taxon>
        <taxon>Leucosporidium</taxon>
    </lineage>
</organism>
<dbReference type="AlphaFoldDB" id="A0A1Y2F8K2"/>
<dbReference type="EMBL" id="MCGR01000025">
    <property type="protein sequence ID" value="ORY80242.1"/>
    <property type="molecule type" value="Genomic_DNA"/>
</dbReference>
<dbReference type="Proteomes" id="UP000193467">
    <property type="component" value="Unassembled WGS sequence"/>
</dbReference>
<evidence type="ECO:0000313" key="2">
    <source>
        <dbReference type="Proteomes" id="UP000193467"/>
    </source>
</evidence>